<evidence type="ECO:0000256" key="4">
    <source>
        <dbReference type="ARBA" id="ARBA00023235"/>
    </source>
</evidence>
<dbReference type="InterPro" id="IPR036900">
    <property type="entry name" value="A-D-PHexomutase_C_sf"/>
</dbReference>
<proteinExistence type="predicted"/>
<dbReference type="PANTHER" id="PTHR22573:SF59">
    <property type="entry name" value="PHOSPHOGLUCOMUTASE, CHLOROPLASTIC"/>
    <property type="match status" value="1"/>
</dbReference>
<dbReference type="FunFam" id="3.30.310.50:FF:000002">
    <property type="entry name" value="Phosphoglucomutase 5"/>
    <property type="match status" value="1"/>
</dbReference>
<evidence type="ECO:0000313" key="7">
    <source>
        <dbReference type="EMBL" id="CAD1824739.1"/>
    </source>
</evidence>
<dbReference type="InterPro" id="IPR045244">
    <property type="entry name" value="PGM"/>
</dbReference>
<dbReference type="SUPFAM" id="SSF55957">
    <property type="entry name" value="Phosphoglucomutase, C-terminal domain"/>
    <property type="match status" value="1"/>
</dbReference>
<organism evidence="7">
    <name type="scientific">Ananas comosus var. bracteatus</name>
    <name type="common">red pineapple</name>
    <dbReference type="NCBI Taxonomy" id="296719"/>
    <lineage>
        <taxon>Eukaryota</taxon>
        <taxon>Viridiplantae</taxon>
        <taxon>Streptophyta</taxon>
        <taxon>Embryophyta</taxon>
        <taxon>Tracheophyta</taxon>
        <taxon>Spermatophyta</taxon>
        <taxon>Magnoliopsida</taxon>
        <taxon>Liliopsida</taxon>
        <taxon>Poales</taxon>
        <taxon>Bromeliaceae</taxon>
        <taxon>Bromelioideae</taxon>
        <taxon>Ananas</taxon>
    </lineage>
</organism>
<accession>A0A6V7P1P9</accession>
<dbReference type="Pfam" id="PF24947">
    <property type="entry name" value="PGM1_C_vert_fung"/>
    <property type="match status" value="1"/>
</dbReference>
<name>A0A6V7P1P9_ANACO</name>
<dbReference type="GO" id="GO:0005829">
    <property type="term" value="C:cytosol"/>
    <property type="evidence" value="ECO:0007669"/>
    <property type="project" value="TreeGrafter"/>
</dbReference>
<evidence type="ECO:0000256" key="5">
    <source>
        <dbReference type="ARBA" id="ARBA00023277"/>
    </source>
</evidence>
<keyword evidence="4" id="KW-0413">Isomerase</keyword>
<dbReference type="GO" id="GO:0004614">
    <property type="term" value="F:phosphoglucomutase activity"/>
    <property type="evidence" value="ECO:0007669"/>
    <property type="project" value="InterPro"/>
</dbReference>
<dbReference type="GO" id="GO:0046872">
    <property type="term" value="F:metal ion binding"/>
    <property type="evidence" value="ECO:0007669"/>
    <property type="project" value="UniProtKB-KW"/>
</dbReference>
<evidence type="ECO:0000256" key="2">
    <source>
        <dbReference type="ARBA" id="ARBA00022723"/>
    </source>
</evidence>
<feature type="compositionally biased region" description="Pro residues" evidence="6">
    <location>
        <begin position="1"/>
        <end position="19"/>
    </location>
</feature>
<protein>
    <submittedName>
        <fullName evidence="7">Uncharacterized protein</fullName>
    </submittedName>
</protein>
<comment type="cofactor">
    <cofactor evidence="1">
        <name>Mg(2+)</name>
        <dbReference type="ChEBI" id="CHEBI:18420"/>
    </cofactor>
</comment>
<dbReference type="Gene3D" id="3.30.310.50">
    <property type="entry name" value="Alpha-D-phosphohexomutase, C-terminal domain"/>
    <property type="match status" value="1"/>
</dbReference>
<dbReference type="PANTHER" id="PTHR22573">
    <property type="entry name" value="PHOSPHOHEXOMUTASE FAMILY MEMBER"/>
    <property type="match status" value="1"/>
</dbReference>
<evidence type="ECO:0000256" key="6">
    <source>
        <dbReference type="SAM" id="MobiDB-lite"/>
    </source>
</evidence>
<keyword evidence="5" id="KW-0119">Carbohydrate metabolism</keyword>
<feature type="compositionally biased region" description="Low complexity" evidence="6">
    <location>
        <begin position="51"/>
        <end position="63"/>
    </location>
</feature>
<dbReference type="EMBL" id="LR862144">
    <property type="protein sequence ID" value="CAD1824739.1"/>
    <property type="molecule type" value="Genomic_DNA"/>
</dbReference>
<keyword evidence="3" id="KW-0460">Magnesium</keyword>
<evidence type="ECO:0000256" key="3">
    <source>
        <dbReference type="ARBA" id="ARBA00022842"/>
    </source>
</evidence>
<keyword evidence="2" id="KW-0479">Metal-binding</keyword>
<gene>
    <name evidence="7" type="ORF">CB5_LOCUS7950</name>
</gene>
<evidence type="ECO:0000256" key="1">
    <source>
        <dbReference type="ARBA" id="ARBA00001946"/>
    </source>
</evidence>
<sequence>MNMPLPPPPRNMSPPPPKYFAPQSAPKIESSSLGLNDSIPPPLSTRTAATKSSSVQSPPKKQVIANTNGESVSDTLLKLMEYGDEDDDADEAEELVKSSPVSKSVPKPFWAVLTTAVDNLHQNQLATKYMGTLFRAVLAWLSIIAYRNKDKKVGEKLVSVADIAKEHWATYGRNFFSRYDYEECESAAANQMMEHLRDLISKTKLGDKHVLLILPGNIYSFCIPQLLNIPLCQVDGSVAAKQGLRFVFTDGSRIIYHLSGIGSAGATIQVYIEQFEPNVSKHDMDAQTALKPLIDIALSVAKLKDFTGREKPTVIT</sequence>
<dbReference type="GO" id="GO:0005975">
    <property type="term" value="P:carbohydrate metabolic process"/>
    <property type="evidence" value="ECO:0007669"/>
    <property type="project" value="InterPro"/>
</dbReference>
<dbReference type="AlphaFoldDB" id="A0A6V7P1P9"/>
<reference evidence="7" key="1">
    <citation type="submission" date="2020-07" db="EMBL/GenBank/DDBJ databases">
        <authorList>
            <person name="Lin J."/>
        </authorList>
    </citation>
    <scope>NUCLEOTIDE SEQUENCE</scope>
</reference>
<feature type="region of interest" description="Disordered" evidence="6">
    <location>
        <begin position="1"/>
        <end position="68"/>
    </location>
</feature>